<dbReference type="PANTHER" id="PTHR43317:SF1">
    <property type="entry name" value="THERMOSPERMINE SYNTHASE ACAULIS5"/>
    <property type="match status" value="1"/>
</dbReference>
<keyword evidence="2" id="KW-1133">Transmembrane helix</keyword>
<feature type="transmembrane region" description="Helical" evidence="2">
    <location>
        <begin position="355"/>
        <end position="372"/>
    </location>
</feature>
<dbReference type="AlphaFoldDB" id="A0A2M7V844"/>
<feature type="transmembrane region" description="Helical" evidence="2">
    <location>
        <begin position="268"/>
        <end position="289"/>
    </location>
</feature>
<feature type="transmembrane region" description="Helical" evidence="2">
    <location>
        <begin position="9"/>
        <end position="29"/>
    </location>
</feature>
<dbReference type="NCBIfam" id="NF037959">
    <property type="entry name" value="MFS_SpdSyn"/>
    <property type="match status" value="1"/>
</dbReference>
<dbReference type="InterPro" id="IPR029063">
    <property type="entry name" value="SAM-dependent_MTases_sf"/>
</dbReference>
<feature type="transmembrane region" description="Helical" evidence="2">
    <location>
        <begin position="384"/>
        <end position="403"/>
    </location>
</feature>
<feature type="transmembrane region" description="Helical" evidence="2">
    <location>
        <begin position="242"/>
        <end position="259"/>
    </location>
</feature>
<evidence type="ECO:0000313" key="4">
    <source>
        <dbReference type="Proteomes" id="UP000228568"/>
    </source>
</evidence>
<sequence length="662" mass="74876">MPHKIQPKTLAKATIFCSSFLLFFLQPLITKILLPYYGGGQMVWVTALVFFQVVLLLGYAYVHLLTYLPQNIQKMIHYSLLAVSLWFIFSFNLTISPSSENYFIDLMLTLTRLIGLPFFLLASTSPLIQYWVEPKEKQKTYKLYAISNLASVFSLILYPFIVEPLFGIAMQSILFAFTYLVYVILLIVFSYQIVEQEPNKFHWYITEKTSMILRWIAFPAVASSLLVSITNQLTTDITPTPFVWMAPLFLYLLTFILVFSEKSVYNRMVFSIVFFLALLKFVILYDLALGMSSAISTYGLMIFASAMICHGEVYLIKPRSQNLTLFYFCLSLGGALGGIFAGVIVPIIFSTLLETPIAIFGVLVILFISMSVDPKSRQTLHTHLITTSLLVFTTIAFTGILFYNNHLFAKTGESFSRNFFGVLLVKISSKDGITVKNLVHGNTLHGTQIMNQEYNLVPTTYFGQGSGIEWLIDSLDNEKKIKMGVVGLGVGTLAGYRDKVAEIQFYEINPDVVNIAKNEFDYLKSFPGKLTIHDGDARLQLAQQEPQNFDVLVIDAFSSDSIPTHLLTKEALEIYQRHLIPGGVIAYHISNRHLDLSPIIGTLAKDAGLASRLYETNENIPWYVSKSTWVFVSKDPVGFGEKIRTSRRLWTDDYSSIFTIIR</sequence>
<evidence type="ECO:0000256" key="1">
    <source>
        <dbReference type="ARBA" id="ARBA00023115"/>
    </source>
</evidence>
<dbReference type="Gene3D" id="3.40.50.150">
    <property type="entry name" value="Vaccinia Virus protein VP39"/>
    <property type="match status" value="1"/>
</dbReference>
<evidence type="ECO:0000256" key="2">
    <source>
        <dbReference type="SAM" id="Phobius"/>
    </source>
</evidence>
<accession>A0A2M7V844</accession>
<feature type="transmembrane region" description="Helical" evidence="2">
    <location>
        <begin position="168"/>
        <end position="191"/>
    </location>
</feature>
<protein>
    <recommendedName>
        <fullName evidence="5">PABS domain-containing protein</fullName>
    </recommendedName>
</protein>
<keyword evidence="1" id="KW-0620">Polyamine biosynthesis</keyword>
<dbReference type="EMBL" id="PFPK01000025">
    <property type="protein sequence ID" value="PIZ94949.1"/>
    <property type="molecule type" value="Genomic_DNA"/>
</dbReference>
<dbReference type="GO" id="GO:0006596">
    <property type="term" value="P:polyamine biosynthetic process"/>
    <property type="evidence" value="ECO:0007669"/>
    <property type="project" value="UniProtKB-KW"/>
</dbReference>
<reference evidence="4" key="1">
    <citation type="submission" date="2017-09" db="EMBL/GenBank/DDBJ databases">
        <title>Depth-based differentiation of microbial function through sediment-hosted aquifers and enrichment of novel symbionts in the deep terrestrial subsurface.</title>
        <authorList>
            <person name="Probst A.J."/>
            <person name="Ladd B."/>
            <person name="Jarett J.K."/>
            <person name="Geller-Mcgrath D.E."/>
            <person name="Sieber C.M.K."/>
            <person name="Emerson J.B."/>
            <person name="Anantharaman K."/>
            <person name="Thomas B.C."/>
            <person name="Malmstrom R."/>
            <person name="Stieglmeier M."/>
            <person name="Klingl A."/>
            <person name="Woyke T."/>
            <person name="Ryan C.M."/>
            <person name="Banfield J.F."/>
        </authorList>
    </citation>
    <scope>NUCLEOTIDE SEQUENCE [LARGE SCALE GENOMIC DNA]</scope>
</reference>
<evidence type="ECO:0008006" key="5">
    <source>
        <dbReference type="Google" id="ProtNLM"/>
    </source>
</evidence>
<feature type="transmembrane region" description="Helical" evidence="2">
    <location>
        <begin position="325"/>
        <end position="349"/>
    </location>
</feature>
<proteinExistence type="predicted"/>
<feature type="transmembrane region" description="Helical" evidence="2">
    <location>
        <begin position="295"/>
        <end position="316"/>
    </location>
</feature>
<dbReference type="SUPFAM" id="SSF53335">
    <property type="entry name" value="S-adenosyl-L-methionine-dependent methyltransferases"/>
    <property type="match status" value="1"/>
</dbReference>
<feature type="transmembrane region" description="Helical" evidence="2">
    <location>
        <begin position="143"/>
        <end position="162"/>
    </location>
</feature>
<evidence type="ECO:0000313" key="3">
    <source>
        <dbReference type="EMBL" id="PIZ94949.1"/>
    </source>
</evidence>
<gene>
    <name evidence="3" type="ORF">COX81_02205</name>
</gene>
<feature type="transmembrane region" description="Helical" evidence="2">
    <location>
        <begin position="41"/>
        <end position="64"/>
    </location>
</feature>
<feature type="transmembrane region" description="Helical" evidence="2">
    <location>
        <begin position="212"/>
        <end position="230"/>
    </location>
</feature>
<feature type="transmembrane region" description="Helical" evidence="2">
    <location>
        <begin position="76"/>
        <end position="96"/>
    </location>
</feature>
<dbReference type="Proteomes" id="UP000228568">
    <property type="component" value="Unassembled WGS sequence"/>
</dbReference>
<keyword evidence="2" id="KW-0472">Membrane</keyword>
<organism evidence="3 4">
    <name type="scientific">Candidatus Magasanikbacteria bacterium CG_4_10_14_0_2_um_filter_37_12</name>
    <dbReference type="NCBI Taxonomy" id="1974637"/>
    <lineage>
        <taxon>Bacteria</taxon>
        <taxon>Candidatus Magasanikiibacteriota</taxon>
    </lineage>
</organism>
<name>A0A2M7V844_9BACT</name>
<feature type="transmembrane region" description="Helical" evidence="2">
    <location>
        <begin position="102"/>
        <end position="122"/>
    </location>
</feature>
<keyword evidence="2" id="KW-0812">Transmembrane</keyword>
<dbReference type="PANTHER" id="PTHR43317">
    <property type="entry name" value="THERMOSPERMINE SYNTHASE ACAULIS5"/>
    <property type="match status" value="1"/>
</dbReference>
<comment type="caution">
    <text evidence="3">The sequence shown here is derived from an EMBL/GenBank/DDBJ whole genome shotgun (WGS) entry which is preliminary data.</text>
</comment>